<organism evidence="2 3">
    <name type="scientific">Marchantia polymorpha subsp. ruderalis</name>
    <dbReference type="NCBI Taxonomy" id="1480154"/>
    <lineage>
        <taxon>Eukaryota</taxon>
        <taxon>Viridiplantae</taxon>
        <taxon>Streptophyta</taxon>
        <taxon>Embryophyta</taxon>
        <taxon>Marchantiophyta</taxon>
        <taxon>Marchantiopsida</taxon>
        <taxon>Marchantiidae</taxon>
        <taxon>Marchantiales</taxon>
        <taxon>Marchantiaceae</taxon>
        <taxon>Marchantia</taxon>
    </lineage>
</organism>
<sequence>MASRIEELEKAVDDVLREVTTDEDGVLPSPSSSPIRKPLAAPASPDIRKLMSGSGSFSGVPNSPSTARYGSSGTPDIRRQVSAAAALSTPKSPDPRRHSAQGLYVPNSPDPRRHSATGIFGPGSQTVGISPDVRRQTLPGNYVPTSPDVRKNPGAGASASGPEDQLHAVMKARQATHTQASRRSSKCLA</sequence>
<reference evidence="2" key="1">
    <citation type="submission" date="2016-03" db="EMBL/GenBank/DDBJ databases">
        <title>Mechanisms controlling the formation of the plant cell surface in tip-growing cells are functionally conserved among land plants.</title>
        <authorList>
            <person name="Honkanen S."/>
            <person name="Jones V.A."/>
            <person name="Morieri G."/>
            <person name="Champion C."/>
            <person name="Hetherington A.J."/>
            <person name="Kelly S."/>
            <person name="Saint-Marcoux D."/>
            <person name="Proust H."/>
            <person name="Prescott H."/>
            <person name="Dolan L."/>
        </authorList>
    </citation>
    <scope>NUCLEOTIDE SEQUENCE [LARGE SCALE GENOMIC DNA]</scope>
    <source>
        <tissue evidence="2">Whole gametophyte</tissue>
    </source>
</reference>
<accession>A0A176VW19</accession>
<dbReference type="Proteomes" id="UP000077202">
    <property type="component" value="Unassembled WGS sequence"/>
</dbReference>
<proteinExistence type="predicted"/>
<feature type="compositionally biased region" description="Polar residues" evidence="1">
    <location>
        <begin position="53"/>
        <end position="74"/>
    </location>
</feature>
<evidence type="ECO:0000313" key="3">
    <source>
        <dbReference type="Proteomes" id="UP000077202"/>
    </source>
</evidence>
<gene>
    <name evidence="2" type="ORF">AXG93_1615s1460</name>
</gene>
<comment type="caution">
    <text evidence="2">The sequence shown here is derived from an EMBL/GenBank/DDBJ whole genome shotgun (WGS) entry which is preliminary data.</text>
</comment>
<protein>
    <submittedName>
        <fullName evidence="2">Uncharacterized protein</fullName>
    </submittedName>
</protein>
<dbReference type="EMBL" id="LVLJ01002594">
    <property type="protein sequence ID" value="OAE24492.1"/>
    <property type="molecule type" value="Genomic_DNA"/>
</dbReference>
<name>A0A176VW19_MARPO</name>
<keyword evidence="3" id="KW-1185">Reference proteome</keyword>
<feature type="region of interest" description="Disordered" evidence="1">
    <location>
        <begin position="18"/>
        <end position="189"/>
    </location>
</feature>
<dbReference type="AlphaFoldDB" id="A0A176VW19"/>
<evidence type="ECO:0000313" key="2">
    <source>
        <dbReference type="EMBL" id="OAE24492.1"/>
    </source>
</evidence>
<evidence type="ECO:0000256" key="1">
    <source>
        <dbReference type="SAM" id="MobiDB-lite"/>
    </source>
</evidence>